<accession>A0ABD3PMZ3</accession>
<sequence length="104" mass="11828">MVNGDEGMPIANAVSEESDETNNDDDEIDVRIEQTTQWAKTRQRHLSAVQPSIQSNSHSDCIYIHMAGPHRIGNIYRCTMRWVRLRIQMCLGLMPCTGSIILQK</sequence>
<name>A0ABD3PMZ3_9STRA</name>
<feature type="compositionally biased region" description="Acidic residues" evidence="1">
    <location>
        <begin position="16"/>
        <end position="28"/>
    </location>
</feature>
<gene>
    <name evidence="2" type="ORF">ACHAWO_012655</name>
</gene>
<comment type="caution">
    <text evidence="2">The sequence shown here is derived from an EMBL/GenBank/DDBJ whole genome shotgun (WGS) entry which is preliminary data.</text>
</comment>
<evidence type="ECO:0000313" key="3">
    <source>
        <dbReference type="Proteomes" id="UP001530400"/>
    </source>
</evidence>
<feature type="region of interest" description="Disordered" evidence="1">
    <location>
        <begin position="1"/>
        <end position="29"/>
    </location>
</feature>
<reference evidence="2 3" key="1">
    <citation type="submission" date="2024-10" db="EMBL/GenBank/DDBJ databases">
        <title>Updated reference genomes for cyclostephanoid diatoms.</title>
        <authorList>
            <person name="Roberts W.R."/>
            <person name="Alverson A.J."/>
        </authorList>
    </citation>
    <scope>NUCLEOTIDE SEQUENCE [LARGE SCALE GENOMIC DNA]</scope>
    <source>
        <strain evidence="2 3">AJA010-31</strain>
    </source>
</reference>
<keyword evidence="3" id="KW-1185">Reference proteome</keyword>
<organism evidence="2 3">
    <name type="scientific">Cyclotella atomus</name>
    <dbReference type="NCBI Taxonomy" id="382360"/>
    <lineage>
        <taxon>Eukaryota</taxon>
        <taxon>Sar</taxon>
        <taxon>Stramenopiles</taxon>
        <taxon>Ochrophyta</taxon>
        <taxon>Bacillariophyta</taxon>
        <taxon>Coscinodiscophyceae</taxon>
        <taxon>Thalassiosirophycidae</taxon>
        <taxon>Stephanodiscales</taxon>
        <taxon>Stephanodiscaceae</taxon>
        <taxon>Cyclotella</taxon>
    </lineage>
</organism>
<dbReference type="Proteomes" id="UP001530400">
    <property type="component" value="Unassembled WGS sequence"/>
</dbReference>
<evidence type="ECO:0000256" key="1">
    <source>
        <dbReference type="SAM" id="MobiDB-lite"/>
    </source>
</evidence>
<dbReference type="EMBL" id="JALLPJ020000538">
    <property type="protein sequence ID" value="KAL3789122.1"/>
    <property type="molecule type" value="Genomic_DNA"/>
</dbReference>
<dbReference type="AlphaFoldDB" id="A0ABD3PMZ3"/>
<evidence type="ECO:0000313" key="2">
    <source>
        <dbReference type="EMBL" id="KAL3789122.1"/>
    </source>
</evidence>
<protein>
    <submittedName>
        <fullName evidence="2">Uncharacterized protein</fullName>
    </submittedName>
</protein>
<proteinExistence type="predicted"/>